<dbReference type="PANTHER" id="PTHR31118">
    <property type="entry name" value="CYCLASE-LIKE PROTEIN 2"/>
    <property type="match status" value="1"/>
</dbReference>
<dbReference type="GO" id="GO:0004061">
    <property type="term" value="F:arylformamidase activity"/>
    <property type="evidence" value="ECO:0007669"/>
    <property type="project" value="InterPro"/>
</dbReference>
<sequence length="244" mass="27443">MIGMAADADRRVELHGSRVIDLTHEMYHGMPSWPTNSRFCVEDAKLMEVDGYRLRDIHMNTHHGTHMDAPSHMLEDGDPISAIDPGRLMGDGLVIDLTHKGDGEPITREDLREFEPEIRRGDMLFMHTGWDLLRGINRRYLFMWPYLSVDGARYLVERGVSLVATEAMSIGGWGDRTPTMGPITDTGTEVHRILLSNGVLIIEEVANLEEVLAGRRYARAQFVALPMKLRDLDGAPTRVIAIVD</sequence>
<accession>A0A4P2VF90</accession>
<dbReference type="Pfam" id="PF04199">
    <property type="entry name" value="Cyclase"/>
    <property type="match status" value="1"/>
</dbReference>
<dbReference type="Gene3D" id="3.50.30.50">
    <property type="entry name" value="Putative cyclase"/>
    <property type="match status" value="1"/>
</dbReference>
<reference evidence="1 2" key="1">
    <citation type="journal article" date="2019" name="ISME J.">
        <title>Isolation and characterization of a thermophilic sulfur- and iron-reducing thaumarchaeote from a terrestrial acidic hot spring.</title>
        <authorList>
            <person name="Kato S."/>
            <person name="Itoh T."/>
            <person name="Yuki M."/>
            <person name="Nagamori M."/>
            <person name="Ohnishi M."/>
            <person name="Uematsu K."/>
            <person name="Suzuki K."/>
            <person name="Takashina T."/>
            <person name="Ohkuma M."/>
        </authorList>
    </citation>
    <scope>NUCLEOTIDE SEQUENCE [LARGE SCALE GENOMIC DNA]</scope>
    <source>
        <strain evidence="1 2">NAS-02</strain>
    </source>
</reference>
<dbReference type="SUPFAM" id="SSF102198">
    <property type="entry name" value="Putative cyclase"/>
    <property type="match status" value="1"/>
</dbReference>
<evidence type="ECO:0000313" key="2">
    <source>
        <dbReference type="Proteomes" id="UP000509448"/>
    </source>
</evidence>
<dbReference type="InterPro" id="IPR037175">
    <property type="entry name" value="KFase_sf"/>
</dbReference>
<gene>
    <name evidence="1" type="ORF">NAS2_0754</name>
</gene>
<protein>
    <submittedName>
        <fullName evidence="1">Metal-dependent hydrolase</fullName>
    </submittedName>
</protein>
<organism evidence="1 2">
    <name type="scientific">Conexivisphaera calida</name>
    <dbReference type="NCBI Taxonomy" id="1874277"/>
    <lineage>
        <taxon>Archaea</taxon>
        <taxon>Nitrososphaerota</taxon>
        <taxon>Conexivisphaeria</taxon>
        <taxon>Conexivisphaerales</taxon>
        <taxon>Conexivisphaeraceae</taxon>
        <taxon>Conexivisphaera</taxon>
    </lineage>
</organism>
<keyword evidence="1" id="KW-0378">Hydrolase</keyword>
<dbReference type="AlphaFoldDB" id="A0A4P2VF90"/>
<evidence type="ECO:0000313" key="1">
    <source>
        <dbReference type="EMBL" id="BBE42143.1"/>
    </source>
</evidence>
<dbReference type="InterPro" id="IPR007325">
    <property type="entry name" value="KFase/CYL"/>
</dbReference>
<keyword evidence="2" id="KW-1185">Reference proteome</keyword>
<name>A0A4P2VF90_9ARCH</name>
<dbReference type="GO" id="GO:0019441">
    <property type="term" value="P:L-tryptophan catabolic process to kynurenine"/>
    <property type="evidence" value="ECO:0007669"/>
    <property type="project" value="InterPro"/>
</dbReference>
<dbReference type="KEGG" id="ccai:NAS2_0754"/>
<dbReference type="EMBL" id="AP018732">
    <property type="protein sequence ID" value="BBE42143.1"/>
    <property type="molecule type" value="Genomic_DNA"/>
</dbReference>
<dbReference type="Proteomes" id="UP000509448">
    <property type="component" value="Chromosome"/>
</dbReference>
<dbReference type="PANTHER" id="PTHR31118:SF32">
    <property type="entry name" value="KYNURENINE FORMAMIDASE"/>
    <property type="match status" value="1"/>
</dbReference>
<proteinExistence type="predicted"/>